<keyword evidence="6 8" id="KW-0472">Membrane</keyword>
<dbReference type="PANTHER" id="PTHR14969">
    <property type="entry name" value="SPHINGOSINE-1-PHOSPHATE PHOSPHOHYDROLASE"/>
    <property type="match status" value="1"/>
</dbReference>
<accession>A0A0D0B301</accession>
<feature type="transmembrane region" description="Helical" evidence="8">
    <location>
        <begin position="100"/>
        <end position="118"/>
    </location>
</feature>
<evidence type="ECO:0000259" key="9">
    <source>
        <dbReference type="SMART" id="SM00014"/>
    </source>
</evidence>
<keyword evidence="2 8" id="KW-0812">Transmembrane</keyword>
<evidence type="ECO:0000256" key="1">
    <source>
        <dbReference type="ARBA" id="ARBA00004477"/>
    </source>
</evidence>
<keyword evidence="11" id="KW-1185">Reference proteome</keyword>
<dbReference type="EMBL" id="KN834790">
    <property type="protein sequence ID" value="KIK57555.1"/>
    <property type="molecule type" value="Genomic_DNA"/>
</dbReference>
<evidence type="ECO:0000313" key="11">
    <source>
        <dbReference type="Proteomes" id="UP000053593"/>
    </source>
</evidence>
<dbReference type="PANTHER" id="PTHR14969:SF28">
    <property type="entry name" value="DIHYDROSPHINGOSINE 1-PHOSPHATE PHOSPHATASE LCB3-RELATED"/>
    <property type="match status" value="1"/>
</dbReference>
<evidence type="ECO:0000256" key="3">
    <source>
        <dbReference type="ARBA" id="ARBA00022801"/>
    </source>
</evidence>
<protein>
    <recommendedName>
        <fullName evidence="9">Phosphatidic acid phosphatase type 2/haloperoxidase domain-containing protein</fullName>
    </recommendedName>
</protein>
<feature type="transmembrane region" description="Helical" evidence="8">
    <location>
        <begin position="65"/>
        <end position="88"/>
    </location>
</feature>
<organism evidence="10 11">
    <name type="scientific">Collybiopsis luxurians FD-317 M1</name>
    <dbReference type="NCBI Taxonomy" id="944289"/>
    <lineage>
        <taxon>Eukaryota</taxon>
        <taxon>Fungi</taxon>
        <taxon>Dikarya</taxon>
        <taxon>Basidiomycota</taxon>
        <taxon>Agaricomycotina</taxon>
        <taxon>Agaricomycetes</taxon>
        <taxon>Agaricomycetidae</taxon>
        <taxon>Agaricales</taxon>
        <taxon>Marasmiineae</taxon>
        <taxon>Omphalotaceae</taxon>
        <taxon>Collybiopsis</taxon>
        <taxon>Collybiopsis luxurians</taxon>
    </lineage>
</organism>
<evidence type="ECO:0000256" key="4">
    <source>
        <dbReference type="ARBA" id="ARBA00022824"/>
    </source>
</evidence>
<feature type="non-terminal residue" evidence="10">
    <location>
        <position position="222"/>
    </location>
</feature>
<keyword evidence="4" id="KW-0256">Endoplasmic reticulum</keyword>
<sequence>MSDDEKYGHDDDTLSIVSSSEFSPSSALSPLRSYLRSLLLPIVERESHYVAYVQKRFRSPWWDKYFVYSSALGTHTFFMILLPAMYFFGFDIEGITNREMGLGLVMIMGGGVYSSSFLKDLVCSPRPLAPPVTRLTLGNHHLEYGFPSTHSTNSVSIALFFWGYVHTLLDPSETFIYWLSTALCATYALSIVGGRIYTAMHSFVDCIFGVLLGAAVWWCTMD</sequence>
<evidence type="ECO:0000256" key="5">
    <source>
        <dbReference type="ARBA" id="ARBA00022989"/>
    </source>
</evidence>
<evidence type="ECO:0000313" key="10">
    <source>
        <dbReference type="EMBL" id="KIK57555.1"/>
    </source>
</evidence>
<name>A0A0D0B301_9AGAR</name>
<dbReference type="InterPro" id="IPR000326">
    <property type="entry name" value="PAP2/HPO"/>
</dbReference>
<keyword evidence="5 8" id="KW-1133">Transmembrane helix</keyword>
<dbReference type="Gene3D" id="1.20.144.10">
    <property type="entry name" value="Phosphatidic acid phosphatase type 2/haloperoxidase"/>
    <property type="match status" value="1"/>
</dbReference>
<dbReference type="Pfam" id="PF01569">
    <property type="entry name" value="PAP2"/>
    <property type="match status" value="1"/>
</dbReference>
<dbReference type="SMART" id="SM00014">
    <property type="entry name" value="acidPPc"/>
    <property type="match status" value="1"/>
</dbReference>
<comment type="subcellular location">
    <subcellularLocation>
        <location evidence="1">Endoplasmic reticulum membrane</location>
        <topology evidence="1">Multi-pass membrane protein</topology>
    </subcellularLocation>
</comment>
<evidence type="ECO:0000256" key="7">
    <source>
        <dbReference type="ARBA" id="ARBA00038324"/>
    </source>
</evidence>
<feature type="transmembrane region" description="Helical" evidence="8">
    <location>
        <begin position="175"/>
        <end position="192"/>
    </location>
</feature>
<dbReference type="Proteomes" id="UP000053593">
    <property type="component" value="Unassembled WGS sequence"/>
</dbReference>
<dbReference type="GO" id="GO:0042392">
    <property type="term" value="F:sphingosine-1-phosphate phosphatase activity"/>
    <property type="evidence" value="ECO:0007669"/>
    <property type="project" value="TreeGrafter"/>
</dbReference>
<evidence type="ECO:0000256" key="6">
    <source>
        <dbReference type="ARBA" id="ARBA00023136"/>
    </source>
</evidence>
<reference evidence="10 11" key="1">
    <citation type="submission" date="2014-04" db="EMBL/GenBank/DDBJ databases">
        <title>Evolutionary Origins and Diversification of the Mycorrhizal Mutualists.</title>
        <authorList>
            <consortium name="DOE Joint Genome Institute"/>
            <consortium name="Mycorrhizal Genomics Consortium"/>
            <person name="Kohler A."/>
            <person name="Kuo A."/>
            <person name="Nagy L.G."/>
            <person name="Floudas D."/>
            <person name="Copeland A."/>
            <person name="Barry K.W."/>
            <person name="Cichocki N."/>
            <person name="Veneault-Fourrey C."/>
            <person name="LaButti K."/>
            <person name="Lindquist E.A."/>
            <person name="Lipzen A."/>
            <person name="Lundell T."/>
            <person name="Morin E."/>
            <person name="Murat C."/>
            <person name="Riley R."/>
            <person name="Ohm R."/>
            <person name="Sun H."/>
            <person name="Tunlid A."/>
            <person name="Henrissat B."/>
            <person name="Grigoriev I.V."/>
            <person name="Hibbett D.S."/>
            <person name="Martin F."/>
        </authorList>
    </citation>
    <scope>NUCLEOTIDE SEQUENCE [LARGE SCALE GENOMIC DNA]</scope>
    <source>
        <strain evidence="10 11">FD-317 M1</strain>
    </source>
</reference>
<evidence type="ECO:0000256" key="2">
    <source>
        <dbReference type="ARBA" id="ARBA00022692"/>
    </source>
</evidence>
<evidence type="ECO:0000256" key="8">
    <source>
        <dbReference type="SAM" id="Phobius"/>
    </source>
</evidence>
<dbReference type="HOGENOM" id="CLU_1247947_0_0_1"/>
<proteinExistence type="inferred from homology"/>
<dbReference type="OrthoDB" id="301434at2759"/>
<keyword evidence="3" id="KW-0378">Hydrolase</keyword>
<comment type="similarity">
    <text evidence="7">Belongs to the type 2 lipid phosphate phosphatase family.</text>
</comment>
<dbReference type="SUPFAM" id="SSF48317">
    <property type="entry name" value="Acid phosphatase/Vanadium-dependent haloperoxidase"/>
    <property type="match status" value="1"/>
</dbReference>
<dbReference type="InterPro" id="IPR036938">
    <property type="entry name" value="PAP2/HPO_sf"/>
</dbReference>
<dbReference type="AlphaFoldDB" id="A0A0D0B301"/>
<feature type="transmembrane region" description="Helical" evidence="8">
    <location>
        <begin position="199"/>
        <end position="218"/>
    </location>
</feature>
<dbReference type="GO" id="GO:0005789">
    <property type="term" value="C:endoplasmic reticulum membrane"/>
    <property type="evidence" value="ECO:0007669"/>
    <property type="project" value="UniProtKB-SubCell"/>
</dbReference>
<gene>
    <name evidence="10" type="ORF">GYMLUDRAFT_172530</name>
</gene>
<feature type="domain" description="Phosphatidic acid phosphatase type 2/haloperoxidase" evidence="9">
    <location>
        <begin position="102"/>
        <end position="221"/>
    </location>
</feature>